<comment type="similarity">
    <text evidence="1">Belongs to the histone deacetylase family.</text>
</comment>
<dbReference type="STRING" id="687842.ASU31_23470"/>
<dbReference type="Proteomes" id="UP000051950">
    <property type="component" value="Unassembled WGS sequence"/>
</dbReference>
<dbReference type="GO" id="GO:0004407">
    <property type="term" value="F:histone deacetylase activity"/>
    <property type="evidence" value="ECO:0007669"/>
    <property type="project" value="InterPro"/>
</dbReference>
<comment type="caution">
    <text evidence="4">The sequence shown here is derived from an EMBL/GenBank/DDBJ whole genome shotgun (WGS) entry which is preliminary data.</text>
</comment>
<evidence type="ECO:0000256" key="2">
    <source>
        <dbReference type="ARBA" id="ARBA00022801"/>
    </source>
</evidence>
<dbReference type="GO" id="GO:0016787">
    <property type="term" value="F:hydrolase activity"/>
    <property type="evidence" value="ECO:0007669"/>
    <property type="project" value="UniProtKB-KW"/>
</dbReference>
<organism evidence="4 5">
    <name type="scientific">Pedobacter ginsenosidimutans</name>
    <dbReference type="NCBI Taxonomy" id="687842"/>
    <lineage>
        <taxon>Bacteria</taxon>
        <taxon>Pseudomonadati</taxon>
        <taxon>Bacteroidota</taxon>
        <taxon>Sphingobacteriia</taxon>
        <taxon>Sphingobacteriales</taxon>
        <taxon>Sphingobacteriaceae</taxon>
        <taxon>Pedobacter</taxon>
    </lineage>
</organism>
<dbReference type="InterPro" id="IPR044150">
    <property type="entry name" value="HDAC_classIV"/>
</dbReference>
<dbReference type="AlphaFoldDB" id="A0A0T5VIH1"/>
<dbReference type="SUPFAM" id="SSF52768">
    <property type="entry name" value="Arginase/deacetylase"/>
    <property type="match status" value="1"/>
</dbReference>
<dbReference type="GO" id="GO:0040029">
    <property type="term" value="P:epigenetic regulation of gene expression"/>
    <property type="evidence" value="ECO:0007669"/>
    <property type="project" value="TreeGrafter"/>
</dbReference>
<accession>A0A0T5VIH1</accession>
<dbReference type="InterPro" id="IPR023801">
    <property type="entry name" value="His_deacetylse_dom"/>
</dbReference>
<dbReference type="PANTHER" id="PTHR10625:SF19">
    <property type="entry name" value="HISTONE DEACETYLASE 12"/>
    <property type="match status" value="1"/>
</dbReference>
<evidence type="ECO:0000313" key="5">
    <source>
        <dbReference type="Proteomes" id="UP000051950"/>
    </source>
</evidence>
<dbReference type="Gene3D" id="3.40.800.20">
    <property type="entry name" value="Histone deacetylase domain"/>
    <property type="match status" value="1"/>
</dbReference>
<dbReference type="PANTHER" id="PTHR10625">
    <property type="entry name" value="HISTONE DEACETYLASE HDAC1-RELATED"/>
    <property type="match status" value="1"/>
</dbReference>
<dbReference type="RefSeq" id="WP_057934681.1">
    <property type="nucleotide sequence ID" value="NZ_LMZQ01000037.1"/>
</dbReference>
<dbReference type="InterPro" id="IPR037138">
    <property type="entry name" value="His_deacetylse_dom_sf"/>
</dbReference>
<keyword evidence="2" id="KW-0378">Hydrolase</keyword>
<dbReference type="OrthoDB" id="9808367at2"/>
<dbReference type="InterPro" id="IPR023696">
    <property type="entry name" value="Ureohydrolase_dom_sf"/>
</dbReference>
<proteinExistence type="inferred from homology"/>
<reference evidence="4 5" key="1">
    <citation type="submission" date="2015-11" db="EMBL/GenBank/DDBJ databases">
        <title>Sequence of Pedobacter ginsenosidimutans.</title>
        <authorList>
            <person name="Carson E."/>
            <person name="Keyser V."/>
            <person name="Newman J."/>
            <person name="Miller J."/>
        </authorList>
    </citation>
    <scope>NUCLEOTIDE SEQUENCE [LARGE SCALE GENOMIC DNA]</scope>
    <source>
        <strain evidence="4 5">KACC 14530</strain>
    </source>
</reference>
<dbReference type="Pfam" id="PF00850">
    <property type="entry name" value="Hist_deacetyl"/>
    <property type="match status" value="1"/>
</dbReference>
<evidence type="ECO:0000259" key="3">
    <source>
        <dbReference type="Pfam" id="PF00850"/>
    </source>
</evidence>
<evidence type="ECO:0000256" key="1">
    <source>
        <dbReference type="ARBA" id="ARBA00005947"/>
    </source>
</evidence>
<keyword evidence="5" id="KW-1185">Reference proteome</keyword>
<dbReference type="PRINTS" id="PR01270">
    <property type="entry name" value="HDASUPER"/>
</dbReference>
<name>A0A0T5VIH1_9SPHI</name>
<dbReference type="CDD" id="cd09993">
    <property type="entry name" value="HDAC_classIV"/>
    <property type="match status" value="1"/>
</dbReference>
<protein>
    <submittedName>
        <fullName evidence="4">Deacetylase</fullName>
    </submittedName>
</protein>
<dbReference type="EMBL" id="LMZQ01000037">
    <property type="protein sequence ID" value="KRT13651.1"/>
    <property type="molecule type" value="Genomic_DNA"/>
</dbReference>
<dbReference type="InterPro" id="IPR000286">
    <property type="entry name" value="HDACs"/>
</dbReference>
<evidence type="ECO:0000313" key="4">
    <source>
        <dbReference type="EMBL" id="KRT13651.1"/>
    </source>
</evidence>
<gene>
    <name evidence="4" type="ORF">ASU31_23470</name>
</gene>
<sequence>MIKIAWHPLYAHPLPEGHRFPMLKYELIPEQLLHEGTITQQNLFNPEPVSEDIILLTHEKTYWEQLRDLTLSAKDQRRIGFPLNAQLLERELRITQGTIDATHFAMDNGIAFNVAGGTHHAGSNWGEGFCLLNDQAITANYLLNKKLAKRILIIDLDVHQGNGTAEIFQKEPRVFTFSMHGDKNFPFRKEISSLDVPLDDGVQDEEYLSALNVNLKKAFERAKPDFVFYLSGVDVLSTDKLGKLALSNAACKERDRMVLQACKDKNLPVQVSMGGGYSIDIRDIVDAHCNTYRLAFDLFG</sequence>
<feature type="domain" description="Histone deacetylase" evidence="3">
    <location>
        <begin position="20"/>
        <end position="288"/>
    </location>
</feature>